<dbReference type="PROSITE" id="PS50075">
    <property type="entry name" value="CARRIER"/>
    <property type="match status" value="1"/>
</dbReference>
<name>A0A0H5RZP8_9MYCO</name>
<dbReference type="SUPFAM" id="SSF53474">
    <property type="entry name" value="alpha/beta-Hydrolases"/>
    <property type="match status" value="1"/>
</dbReference>
<dbReference type="SMART" id="SM01294">
    <property type="entry name" value="PKS_PP_betabranch"/>
    <property type="match status" value="1"/>
</dbReference>
<dbReference type="InterPro" id="IPR006162">
    <property type="entry name" value="Ppantetheine_attach_site"/>
</dbReference>
<dbReference type="GO" id="GO:0031177">
    <property type="term" value="F:phosphopantetheine binding"/>
    <property type="evidence" value="ECO:0007669"/>
    <property type="project" value="InterPro"/>
</dbReference>
<dbReference type="InterPro" id="IPR036736">
    <property type="entry name" value="ACP-like_sf"/>
</dbReference>
<dbReference type="Proteomes" id="UP000199147">
    <property type="component" value="Unassembled WGS sequence"/>
</dbReference>
<evidence type="ECO:0000256" key="1">
    <source>
        <dbReference type="ARBA" id="ARBA00001957"/>
    </source>
</evidence>
<dbReference type="GO" id="GO:0043041">
    <property type="term" value="P:amino acid activation for nonribosomal peptide biosynthetic process"/>
    <property type="evidence" value="ECO:0007669"/>
    <property type="project" value="TreeGrafter"/>
</dbReference>
<accession>A0A0H5RZP8</accession>
<dbReference type="Gene3D" id="3.40.50.1820">
    <property type="entry name" value="alpha/beta hydrolase"/>
    <property type="match status" value="1"/>
</dbReference>
<reference evidence="6" key="1">
    <citation type="submission" date="2015-07" db="EMBL/GenBank/DDBJ databases">
        <authorList>
            <person name="Urmite Genomes"/>
        </authorList>
    </citation>
    <scope>NUCLEOTIDE SEQUENCE [LARGE SCALE GENOMIC DNA]</scope>
    <source>
        <strain evidence="6">type strain: ATCC 49404</strain>
    </source>
</reference>
<dbReference type="Pfam" id="PF00975">
    <property type="entry name" value="Thioesterase"/>
    <property type="match status" value="1"/>
</dbReference>
<dbReference type="InterPro" id="IPR029058">
    <property type="entry name" value="AB_hydrolase_fold"/>
</dbReference>
<dbReference type="PANTHER" id="PTHR45527">
    <property type="entry name" value="NONRIBOSOMAL PEPTIDE SYNTHETASE"/>
    <property type="match status" value="1"/>
</dbReference>
<dbReference type="STRING" id="146018.BN2156_05942"/>
<evidence type="ECO:0000259" key="4">
    <source>
        <dbReference type="PROSITE" id="PS50075"/>
    </source>
</evidence>
<dbReference type="PROSITE" id="PS00012">
    <property type="entry name" value="PHOSPHOPANTETHEINE"/>
    <property type="match status" value="1"/>
</dbReference>
<protein>
    <submittedName>
        <fullName evidence="5">Non-ribosomal peptide synthase/amino acid adenylation enzyme</fullName>
    </submittedName>
</protein>
<dbReference type="AlphaFoldDB" id="A0A0H5RZP8"/>
<comment type="cofactor">
    <cofactor evidence="1">
        <name>pantetheine 4'-phosphate</name>
        <dbReference type="ChEBI" id="CHEBI:47942"/>
    </cofactor>
</comment>
<proteinExistence type="predicted"/>
<feature type="domain" description="Carrier" evidence="4">
    <location>
        <begin position="6"/>
        <end position="81"/>
    </location>
</feature>
<gene>
    <name evidence="5" type="ORF">BN2156_05942</name>
</gene>
<dbReference type="GO" id="GO:0005829">
    <property type="term" value="C:cytosol"/>
    <property type="evidence" value="ECO:0007669"/>
    <property type="project" value="TreeGrafter"/>
</dbReference>
<dbReference type="InterPro" id="IPR009081">
    <property type="entry name" value="PP-bd_ACP"/>
</dbReference>
<evidence type="ECO:0000256" key="3">
    <source>
        <dbReference type="ARBA" id="ARBA00022553"/>
    </source>
</evidence>
<dbReference type="SMART" id="SM00823">
    <property type="entry name" value="PKS_PP"/>
    <property type="match status" value="1"/>
</dbReference>
<evidence type="ECO:0000313" key="5">
    <source>
        <dbReference type="EMBL" id="CRZ19027.1"/>
    </source>
</evidence>
<organism evidence="5 6">
    <name type="scientific">Mycolicibacterium neworleansense</name>
    <dbReference type="NCBI Taxonomy" id="146018"/>
    <lineage>
        <taxon>Bacteria</taxon>
        <taxon>Bacillati</taxon>
        <taxon>Actinomycetota</taxon>
        <taxon>Actinomycetes</taxon>
        <taxon>Mycobacteriales</taxon>
        <taxon>Mycobacteriaceae</taxon>
        <taxon>Mycolicibacterium</taxon>
    </lineage>
</organism>
<evidence type="ECO:0000313" key="6">
    <source>
        <dbReference type="Proteomes" id="UP000199147"/>
    </source>
</evidence>
<keyword evidence="2" id="KW-0596">Phosphopantetheine</keyword>
<keyword evidence="3" id="KW-0597">Phosphoprotein</keyword>
<dbReference type="Pfam" id="PF00550">
    <property type="entry name" value="PP-binding"/>
    <property type="match status" value="1"/>
</dbReference>
<dbReference type="SUPFAM" id="SSF47336">
    <property type="entry name" value="ACP-like"/>
    <property type="match status" value="1"/>
</dbReference>
<evidence type="ECO:0000256" key="2">
    <source>
        <dbReference type="ARBA" id="ARBA00022450"/>
    </source>
</evidence>
<dbReference type="EMBL" id="CWKH01000003">
    <property type="protein sequence ID" value="CRZ19027.1"/>
    <property type="molecule type" value="Genomic_DNA"/>
</dbReference>
<sequence>MLGSSVLRRATEEILTGIYAQVLGLERVGVDDSFFDLGGDSLSATRLVNAINTCLDADLAVRSVFETPTVRSLAAQVGRDESSQEVVPVEILKAGEGVPLCCVHDGFGLSWSYRALGQYVDGPIVGINRASADGEAEALSIQGMAANYADRLQDLYPVGPYRILGWSFGGVVAHALAVELQRRGCEVERLVLLDGLLNPNRFWKSITRKIAQNQAVAEGWVLDYILRTNKVRIPMHFGLLTYSRVADIFARHGASPPSRQLVEFMARSVSSGQLLLLDHRPELFDGDVVMFSAARPRCEETSGDGLMSKLARLRNRRAARALLHSWRPYVSGNITVRPVDCTHFEMFTPEALSGYIEQLKSVLERTSE</sequence>
<dbReference type="GO" id="GO:0044550">
    <property type="term" value="P:secondary metabolite biosynthetic process"/>
    <property type="evidence" value="ECO:0007669"/>
    <property type="project" value="TreeGrafter"/>
</dbReference>
<keyword evidence="6" id="KW-1185">Reference proteome</keyword>
<dbReference type="PANTHER" id="PTHR45527:SF1">
    <property type="entry name" value="FATTY ACID SYNTHASE"/>
    <property type="match status" value="1"/>
</dbReference>
<dbReference type="InterPro" id="IPR020806">
    <property type="entry name" value="PKS_PP-bd"/>
</dbReference>
<dbReference type="FunFam" id="1.10.1200.10:FF:000005">
    <property type="entry name" value="Nonribosomal peptide synthetase 1"/>
    <property type="match status" value="1"/>
</dbReference>
<dbReference type="InterPro" id="IPR001031">
    <property type="entry name" value="Thioesterase"/>
</dbReference>